<protein>
    <submittedName>
        <fullName evidence="2">SIR2 family protein</fullName>
    </submittedName>
</protein>
<gene>
    <name evidence="2" type="ORF">NY149_05640</name>
</gene>
<dbReference type="RefSeq" id="WP_271913816.1">
    <property type="nucleotide sequence ID" value="NZ_CP116613.1"/>
</dbReference>
<dbReference type="Pfam" id="PF13289">
    <property type="entry name" value="SIR2_2"/>
    <property type="match status" value="1"/>
</dbReference>
<reference evidence="2" key="1">
    <citation type="submission" date="2023-01" db="EMBL/GenBank/DDBJ databases">
        <title>Phages are important unrecognized players in the ecology of the oral pathogen Porphyromonas gingivalis.</title>
        <authorList>
            <person name="Matrishin C.B."/>
            <person name="Kauffman K.M."/>
        </authorList>
    </citation>
    <scope>NUCLEOTIDE SEQUENCE</scope>
    <source>
        <strain evidence="2">HG1691old</strain>
    </source>
</reference>
<dbReference type="Proteomes" id="UP001179540">
    <property type="component" value="Chromosome"/>
</dbReference>
<dbReference type="EMBL" id="CP116613">
    <property type="protein sequence ID" value="WCG00102.1"/>
    <property type="molecule type" value="Genomic_DNA"/>
</dbReference>
<evidence type="ECO:0000313" key="3">
    <source>
        <dbReference type="Proteomes" id="UP001179540"/>
    </source>
</evidence>
<name>A0AAE9X896_PORGN</name>
<sequence length="502" mass="55865">MKEDINIQEVIKNGGNVIKTRDDRELIGIDQDGKVLNTKDCCWLPDNENLVVNNNVFRSRIEPWLTSLFQSEHLSLLCGSGITNAISFLAGAGSGTTMGETTFSNYKDQIESAARESAQASGRENGNIEDQIRAANDLLRGLKILQDNDNATKLEQELNSIISNFAKSILESENKIATSKEDPIKDEAVNMQKDESEAPQDNKPKNEGVTTKQDKREKAYLTLVNFLLSFASRTGNKERLNIFTTNYDRLIEMGAELAGIHLMDRFVGTMMPIFRSSRLNLDIHYNPPGIRGEPRYLEGVARLTKLHGSVDWVQNGGEIRRIGLPFGADSIESYLRAPGLYGADALNLMIYPNSAKDRETAEYPYVELFRDFAASICRPNSTLVSYGYGFADEHINRVIHDMLTIPSTHLVIISYNDPIGRILKFYSESAHKAQMSILIGNNLGDITHLANDYLPKSAIDRATIRMAELLQHRMGASSLDKQTTAIQSVPIAEVETQTNLGS</sequence>
<feature type="region of interest" description="Disordered" evidence="1">
    <location>
        <begin position="191"/>
        <end position="214"/>
    </location>
</feature>
<dbReference type="AlphaFoldDB" id="A0AAE9X896"/>
<proteinExistence type="predicted"/>
<accession>A0AAE9X896</accession>
<organism evidence="2 3">
    <name type="scientific">Porphyromonas gingivalis</name>
    <name type="common">Bacteroides gingivalis</name>
    <dbReference type="NCBI Taxonomy" id="837"/>
    <lineage>
        <taxon>Bacteria</taxon>
        <taxon>Pseudomonadati</taxon>
        <taxon>Bacteroidota</taxon>
        <taxon>Bacteroidia</taxon>
        <taxon>Bacteroidales</taxon>
        <taxon>Porphyromonadaceae</taxon>
        <taxon>Porphyromonas</taxon>
    </lineage>
</organism>
<evidence type="ECO:0000313" key="2">
    <source>
        <dbReference type="EMBL" id="WCG00102.1"/>
    </source>
</evidence>
<evidence type="ECO:0000256" key="1">
    <source>
        <dbReference type="SAM" id="MobiDB-lite"/>
    </source>
</evidence>